<dbReference type="PROSITE" id="PS51318">
    <property type="entry name" value="TAT"/>
    <property type="match status" value="1"/>
</dbReference>
<keyword evidence="2" id="KW-0472">Membrane</keyword>
<dbReference type="InterPro" id="IPR006311">
    <property type="entry name" value="TAT_signal"/>
</dbReference>
<feature type="transmembrane region" description="Helical" evidence="2">
    <location>
        <begin position="197"/>
        <end position="215"/>
    </location>
</feature>
<feature type="chain" id="PRO_5030952158" evidence="3">
    <location>
        <begin position="32"/>
        <end position="223"/>
    </location>
</feature>
<sequence length="223" mass="22513">MTPRRLLLAAPAALAAAAAGLLLPLGGPASAAPAAAGPIPPGCGALDVTDTQAVAANAEGASDVFVGRVVRLDRVRVHPGATSGTTTSPATRDLLYDVLVDVPVTGDLAADRRVDVVLVGVEGGEEPLRRSRRYLFFATDEGSVLRADGCDGYASGTSLDAATLEEIRTALTAEPETPDAVLSKPEGTDGPPDLGRVVAPGAAVSLIGILGLVLISRVGRHRG</sequence>
<dbReference type="AlphaFoldDB" id="A0A7Y9ZFN1"/>
<feature type="signal peptide" evidence="3">
    <location>
        <begin position="1"/>
        <end position="31"/>
    </location>
</feature>
<evidence type="ECO:0000256" key="1">
    <source>
        <dbReference type="SAM" id="MobiDB-lite"/>
    </source>
</evidence>
<gene>
    <name evidence="4" type="ORF">BJ993_001639</name>
</gene>
<evidence type="ECO:0000256" key="2">
    <source>
        <dbReference type="SAM" id="Phobius"/>
    </source>
</evidence>
<protein>
    <submittedName>
        <fullName evidence="4">Uncharacterized protein</fullName>
    </submittedName>
</protein>
<name>A0A7Y9ZFN1_9ACTN</name>
<evidence type="ECO:0000313" key="5">
    <source>
        <dbReference type="Proteomes" id="UP000562045"/>
    </source>
</evidence>
<keyword evidence="2" id="KW-1133">Transmembrane helix</keyword>
<accession>A0A7Y9ZFN1</accession>
<keyword evidence="2" id="KW-0812">Transmembrane</keyword>
<evidence type="ECO:0000256" key="3">
    <source>
        <dbReference type="SAM" id="SignalP"/>
    </source>
</evidence>
<feature type="region of interest" description="Disordered" evidence="1">
    <location>
        <begin position="174"/>
        <end position="195"/>
    </location>
</feature>
<evidence type="ECO:0000313" key="4">
    <source>
        <dbReference type="EMBL" id="NYI44559.1"/>
    </source>
</evidence>
<reference evidence="4 5" key="1">
    <citation type="submission" date="2020-07" db="EMBL/GenBank/DDBJ databases">
        <title>Sequencing the genomes of 1000 actinobacteria strains.</title>
        <authorList>
            <person name="Klenk H.-P."/>
        </authorList>
    </citation>
    <scope>NUCLEOTIDE SEQUENCE [LARGE SCALE GENOMIC DNA]</scope>
    <source>
        <strain evidence="4 5">DSM 15131</strain>
    </source>
</reference>
<dbReference type="RefSeq" id="WP_179648384.1">
    <property type="nucleotide sequence ID" value="NZ_JACBZM010000001.1"/>
</dbReference>
<organism evidence="4 5">
    <name type="scientific">Nocardioides aromaticivorans</name>
    <dbReference type="NCBI Taxonomy" id="200618"/>
    <lineage>
        <taxon>Bacteria</taxon>
        <taxon>Bacillati</taxon>
        <taxon>Actinomycetota</taxon>
        <taxon>Actinomycetes</taxon>
        <taxon>Propionibacteriales</taxon>
        <taxon>Nocardioidaceae</taxon>
        <taxon>Nocardioides</taxon>
    </lineage>
</organism>
<dbReference type="Proteomes" id="UP000562045">
    <property type="component" value="Unassembled WGS sequence"/>
</dbReference>
<keyword evidence="3" id="KW-0732">Signal</keyword>
<comment type="caution">
    <text evidence="4">The sequence shown here is derived from an EMBL/GenBank/DDBJ whole genome shotgun (WGS) entry which is preliminary data.</text>
</comment>
<proteinExistence type="predicted"/>
<dbReference type="EMBL" id="JACBZM010000001">
    <property type="protein sequence ID" value="NYI44559.1"/>
    <property type="molecule type" value="Genomic_DNA"/>
</dbReference>